<dbReference type="SUPFAM" id="SSF54427">
    <property type="entry name" value="NTF2-like"/>
    <property type="match status" value="1"/>
</dbReference>
<accession>A0AA49AA29</accession>
<dbReference type="RefSeq" id="WP_206091031.1">
    <property type="nucleotide sequence ID" value="NZ_CP065053.1"/>
</dbReference>
<evidence type="ECO:0000313" key="2">
    <source>
        <dbReference type="EMBL" id="QPI51437.1"/>
    </source>
</evidence>
<evidence type="ECO:0000259" key="1">
    <source>
        <dbReference type="Pfam" id="PF08332"/>
    </source>
</evidence>
<feature type="domain" description="Calcium/calmodulin-dependent protein kinase II association-domain" evidence="1">
    <location>
        <begin position="11"/>
        <end position="129"/>
    </location>
</feature>
<organism evidence="2 3">
    <name type="scientific">Massilia antarctica</name>
    <dbReference type="NCBI Taxonomy" id="2765360"/>
    <lineage>
        <taxon>Bacteria</taxon>
        <taxon>Pseudomonadati</taxon>
        <taxon>Pseudomonadota</taxon>
        <taxon>Betaproteobacteria</taxon>
        <taxon>Burkholderiales</taxon>
        <taxon>Oxalobacteraceae</taxon>
        <taxon>Telluria group</taxon>
        <taxon>Massilia</taxon>
    </lineage>
</organism>
<protein>
    <submittedName>
        <fullName evidence="2">DUF4440 domain-containing protein</fullName>
    </submittedName>
</protein>
<evidence type="ECO:0000313" key="3">
    <source>
        <dbReference type="Proteomes" id="UP000662888"/>
    </source>
</evidence>
<sequence>MGSNLQTISHELLELERSLNERWSVGDSHGYLDNYHEDISYFDPALERLLVGRDAVALHIQKLYKNPHIVRNEYLNPHVIASEAGDLAVLSYNLRTYVAGDNGGETLLRAWNATEVYRMIAGAWRIVHSNWAITQSMTTASAS</sequence>
<dbReference type="EMBL" id="CP065053">
    <property type="protein sequence ID" value="QPI51437.1"/>
    <property type="molecule type" value="Genomic_DNA"/>
</dbReference>
<dbReference type="InterPro" id="IPR013543">
    <property type="entry name" value="Ca/CaM-dep_prot_kinase-assoc"/>
</dbReference>
<dbReference type="InterPro" id="IPR032710">
    <property type="entry name" value="NTF2-like_dom_sf"/>
</dbReference>
<name>A0AA49AA29_9BURK</name>
<dbReference type="Gene3D" id="3.10.450.50">
    <property type="match status" value="1"/>
</dbReference>
<dbReference type="Proteomes" id="UP000662888">
    <property type="component" value="Chromosome"/>
</dbReference>
<proteinExistence type="predicted"/>
<keyword evidence="3" id="KW-1185">Reference proteome</keyword>
<gene>
    <name evidence="2" type="ORF">IV454_07950</name>
</gene>
<reference evidence="2 3" key="1">
    <citation type="submission" date="2020-11" db="EMBL/GenBank/DDBJ databases">
        <authorList>
            <person name="Sun Q."/>
        </authorList>
    </citation>
    <scope>NUCLEOTIDE SEQUENCE [LARGE SCALE GENOMIC DNA]</scope>
    <source>
        <strain evidence="2 3">P8398</strain>
    </source>
</reference>
<dbReference type="Pfam" id="PF08332">
    <property type="entry name" value="CaMKII_AD"/>
    <property type="match status" value="1"/>
</dbReference>